<name>A0A0R2CKF3_9LACO</name>
<dbReference type="EMBL" id="AYYX01000023">
    <property type="protein sequence ID" value="KRM88732.1"/>
    <property type="molecule type" value="Genomic_DNA"/>
</dbReference>
<dbReference type="GO" id="GO:0005524">
    <property type="term" value="F:ATP binding"/>
    <property type="evidence" value="ECO:0007669"/>
    <property type="project" value="UniProtKB-KW"/>
</dbReference>
<evidence type="ECO:0000256" key="2">
    <source>
        <dbReference type="ARBA" id="ARBA00005417"/>
    </source>
</evidence>
<comment type="caution">
    <text evidence="10">The sequence shown here is derived from an EMBL/GenBank/DDBJ whole genome shotgun (WGS) entry which is preliminary data.</text>
</comment>
<dbReference type="AlphaFoldDB" id="A0A0R2CKF3"/>
<evidence type="ECO:0000256" key="6">
    <source>
        <dbReference type="ARBA" id="ARBA00022840"/>
    </source>
</evidence>
<dbReference type="eggNOG" id="COG1122">
    <property type="taxonomic scope" value="Bacteria"/>
</dbReference>
<dbReference type="PROSITE" id="PS00211">
    <property type="entry name" value="ABC_TRANSPORTER_1"/>
    <property type="match status" value="2"/>
</dbReference>
<keyword evidence="6 10" id="KW-0067">ATP-binding</keyword>
<dbReference type="SUPFAM" id="SSF52540">
    <property type="entry name" value="P-loop containing nucleoside triphosphate hydrolases"/>
    <property type="match status" value="2"/>
</dbReference>
<dbReference type="PROSITE" id="PS50893">
    <property type="entry name" value="ABC_TRANSPORTER_2"/>
    <property type="match status" value="2"/>
</dbReference>
<dbReference type="SMART" id="SM00382">
    <property type="entry name" value="AAA"/>
    <property type="match status" value="2"/>
</dbReference>
<dbReference type="InterPro" id="IPR050095">
    <property type="entry name" value="ECF_ABC_transporter_ATP-bd"/>
</dbReference>
<dbReference type="GO" id="GO:0042626">
    <property type="term" value="F:ATPase-coupled transmembrane transporter activity"/>
    <property type="evidence" value="ECO:0007669"/>
    <property type="project" value="TreeGrafter"/>
</dbReference>
<comment type="similarity">
    <text evidence="2">Belongs to the ABC transporter superfamily.</text>
</comment>
<evidence type="ECO:0000313" key="11">
    <source>
        <dbReference type="Proteomes" id="UP000051576"/>
    </source>
</evidence>
<evidence type="ECO:0000256" key="1">
    <source>
        <dbReference type="ARBA" id="ARBA00004202"/>
    </source>
</evidence>
<feature type="domain" description="ABC transporter" evidence="9">
    <location>
        <begin position="4"/>
        <end position="244"/>
    </location>
</feature>
<evidence type="ECO:0000256" key="8">
    <source>
        <dbReference type="ARBA" id="ARBA00023136"/>
    </source>
</evidence>
<dbReference type="InterPro" id="IPR027417">
    <property type="entry name" value="P-loop_NTPase"/>
</dbReference>
<keyword evidence="4" id="KW-1003">Cell membrane</keyword>
<dbReference type="CDD" id="cd03225">
    <property type="entry name" value="ABC_cobalt_CbiO_domain1"/>
    <property type="match status" value="2"/>
</dbReference>
<dbReference type="InterPro" id="IPR003439">
    <property type="entry name" value="ABC_transporter-like_ATP-bd"/>
</dbReference>
<organism evidence="10 11">
    <name type="scientific">Liquorilactobacillus vini DSM 20605</name>
    <dbReference type="NCBI Taxonomy" id="1133569"/>
    <lineage>
        <taxon>Bacteria</taxon>
        <taxon>Bacillati</taxon>
        <taxon>Bacillota</taxon>
        <taxon>Bacilli</taxon>
        <taxon>Lactobacillales</taxon>
        <taxon>Lactobacillaceae</taxon>
        <taxon>Liquorilactobacillus</taxon>
    </lineage>
</organism>
<keyword evidence="5" id="KW-0547">Nucleotide-binding</keyword>
<dbReference type="RefSeq" id="WP_010580918.1">
    <property type="nucleotide sequence ID" value="NZ_AHYZ01000135.1"/>
</dbReference>
<keyword evidence="8" id="KW-0472">Membrane</keyword>
<dbReference type="PATRIC" id="fig|1133569.4.peg.960"/>
<dbReference type="GO" id="GO:0016887">
    <property type="term" value="F:ATP hydrolysis activity"/>
    <property type="evidence" value="ECO:0007669"/>
    <property type="project" value="InterPro"/>
</dbReference>
<dbReference type="PANTHER" id="PTHR43553">
    <property type="entry name" value="HEAVY METAL TRANSPORTER"/>
    <property type="match status" value="1"/>
</dbReference>
<reference evidence="10 11" key="1">
    <citation type="journal article" date="2015" name="Genome Announc.">
        <title>Expanding the biotechnology potential of lactobacilli through comparative genomics of 213 strains and associated genera.</title>
        <authorList>
            <person name="Sun Z."/>
            <person name="Harris H.M."/>
            <person name="McCann A."/>
            <person name="Guo C."/>
            <person name="Argimon S."/>
            <person name="Zhang W."/>
            <person name="Yang X."/>
            <person name="Jeffery I.B."/>
            <person name="Cooney J.C."/>
            <person name="Kagawa T.F."/>
            <person name="Liu W."/>
            <person name="Song Y."/>
            <person name="Salvetti E."/>
            <person name="Wrobel A."/>
            <person name="Rasinkangas P."/>
            <person name="Parkhill J."/>
            <person name="Rea M.C."/>
            <person name="O'Sullivan O."/>
            <person name="Ritari J."/>
            <person name="Douillard F.P."/>
            <person name="Paul Ross R."/>
            <person name="Yang R."/>
            <person name="Briner A.E."/>
            <person name="Felis G.E."/>
            <person name="de Vos W.M."/>
            <person name="Barrangou R."/>
            <person name="Klaenhammer T.R."/>
            <person name="Caufield P.W."/>
            <person name="Cui Y."/>
            <person name="Zhang H."/>
            <person name="O'Toole P.W."/>
        </authorList>
    </citation>
    <scope>NUCLEOTIDE SEQUENCE [LARGE SCALE GENOMIC DNA]</scope>
    <source>
        <strain evidence="10 11">DSM 20605</strain>
    </source>
</reference>
<protein>
    <submittedName>
        <fullName evidence="10">ABC transporter ATP-binding protein</fullName>
    </submittedName>
</protein>
<evidence type="ECO:0000256" key="5">
    <source>
        <dbReference type="ARBA" id="ARBA00022741"/>
    </source>
</evidence>
<evidence type="ECO:0000313" key="10">
    <source>
        <dbReference type="EMBL" id="KRM88732.1"/>
    </source>
</evidence>
<sequence length="471" mass="52518">MIKLAAQQLSFRYQPTKSLIFDHLDFQVEPGTFSLLTGPSGCGKSTLFKLLAGLYPQYGGQIETGQVVLDGQNVAEILPNQRAKKVAMLFQNPSRQFAMRTVSEQLTFALENIQLPLVKIPQQIEKVLAVFNLDSFKQRKLQTLSGGEQQRVALATVLALDSQIILLDEPFANVDLTGRKQLLHDLKQLQLNYQKTILVADHDLSGYQGIADHLYHLDSKTPQITSRPLTELQQSATSWPVSLHKLNSGDLSWQQLTLVTAKRQLLTGSNFTLPRGQLGLLSGENGVGKSTLLAALSQLHPYQGQISYQQKAAQKFNQQHWNQLVGLVFQNSSDQFVRLSAQDEIKLSQKNSLQPKYWTIKRIIQCLQQLDLAGILDQVCYQLSGGQQKKLQLLSMLIMAQPVLLLDEPFAGLDPQSLKQALQLIRETATQLQLSSLIVSHQRAGVTEKLDYELELAHQQLTLLQGGLNNG</sequence>
<evidence type="ECO:0000259" key="9">
    <source>
        <dbReference type="PROSITE" id="PS50893"/>
    </source>
</evidence>
<evidence type="ECO:0000256" key="7">
    <source>
        <dbReference type="ARBA" id="ARBA00022967"/>
    </source>
</evidence>
<gene>
    <name evidence="10" type="ORF">FD21_GL000872</name>
</gene>
<dbReference type="InterPro" id="IPR015856">
    <property type="entry name" value="ABC_transpr_CbiO/EcfA_su"/>
</dbReference>
<proteinExistence type="inferred from homology"/>
<evidence type="ECO:0000256" key="4">
    <source>
        <dbReference type="ARBA" id="ARBA00022475"/>
    </source>
</evidence>
<dbReference type="InterPro" id="IPR017871">
    <property type="entry name" value="ABC_transporter-like_CS"/>
</dbReference>
<dbReference type="Proteomes" id="UP000051576">
    <property type="component" value="Unassembled WGS sequence"/>
</dbReference>
<comment type="subcellular location">
    <subcellularLocation>
        <location evidence="1">Cell membrane</location>
        <topology evidence="1">Peripheral membrane protein</topology>
    </subcellularLocation>
</comment>
<dbReference type="InterPro" id="IPR003593">
    <property type="entry name" value="AAA+_ATPase"/>
</dbReference>
<keyword evidence="11" id="KW-1185">Reference proteome</keyword>
<keyword evidence="7" id="KW-1278">Translocase</keyword>
<accession>A0A0R2CKF3</accession>
<dbReference type="Gene3D" id="3.40.50.300">
    <property type="entry name" value="P-loop containing nucleotide triphosphate hydrolases"/>
    <property type="match status" value="2"/>
</dbReference>
<keyword evidence="3" id="KW-0813">Transport</keyword>
<dbReference type="OrthoDB" id="501320at2"/>
<dbReference type="GO" id="GO:0043190">
    <property type="term" value="C:ATP-binding cassette (ABC) transporter complex"/>
    <property type="evidence" value="ECO:0007669"/>
    <property type="project" value="TreeGrafter"/>
</dbReference>
<evidence type="ECO:0000256" key="3">
    <source>
        <dbReference type="ARBA" id="ARBA00022448"/>
    </source>
</evidence>
<feature type="domain" description="ABC transporter" evidence="9">
    <location>
        <begin position="251"/>
        <end position="469"/>
    </location>
</feature>
<dbReference type="PANTHER" id="PTHR43553:SF27">
    <property type="entry name" value="ENERGY-COUPLING FACTOR TRANSPORTER ATP-BINDING PROTEIN ECFA2"/>
    <property type="match status" value="1"/>
</dbReference>
<dbReference type="STRING" id="1133569.FD21_GL000872"/>
<dbReference type="Pfam" id="PF00005">
    <property type="entry name" value="ABC_tran"/>
    <property type="match status" value="2"/>
</dbReference>